<comment type="caution">
    <text evidence="1">The sequence shown here is derived from an EMBL/GenBank/DDBJ whole genome shotgun (WGS) entry which is preliminary data.</text>
</comment>
<dbReference type="InterPro" id="IPR012341">
    <property type="entry name" value="6hp_glycosidase-like_sf"/>
</dbReference>
<dbReference type="Pfam" id="PF06824">
    <property type="entry name" value="Glyco_hydro_125"/>
    <property type="match status" value="2"/>
</dbReference>
<name>A0A507QQF4_MONPU</name>
<dbReference type="Proteomes" id="UP000319663">
    <property type="component" value="Unassembled WGS sequence"/>
</dbReference>
<evidence type="ECO:0000313" key="1">
    <source>
        <dbReference type="EMBL" id="TQB69362.1"/>
    </source>
</evidence>
<dbReference type="GO" id="GO:0003824">
    <property type="term" value="F:catalytic activity"/>
    <property type="evidence" value="ECO:0007669"/>
    <property type="project" value="UniProtKB-ARBA"/>
</dbReference>
<dbReference type="InterPro" id="IPR008313">
    <property type="entry name" value="GH125"/>
</dbReference>
<dbReference type="PANTHER" id="PTHR31047:SF0">
    <property type="entry name" value="MEIOTICALLY UP-REGULATED GENE 157 PROTEIN"/>
    <property type="match status" value="1"/>
</dbReference>
<dbReference type="Gene3D" id="1.50.10.10">
    <property type="match status" value="2"/>
</dbReference>
<organism evidence="1 2">
    <name type="scientific">Monascus purpureus</name>
    <name type="common">Red mold</name>
    <name type="synonym">Monascus anka</name>
    <dbReference type="NCBI Taxonomy" id="5098"/>
    <lineage>
        <taxon>Eukaryota</taxon>
        <taxon>Fungi</taxon>
        <taxon>Dikarya</taxon>
        <taxon>Ascomycota</taxon>
        <taxon>Pezizomycotina</taxon>
        <taxon>Eurotiomycetes</taxon>
        <taxon>Eurotiomycetidae</taxon>
        <taxon>Eurotiales</taxon>
        <taxon>Aspergillaceae</taxon>
        <taxon>Monascus</taxon>
    </lineage>
</organism>
<dbReference type="GO" id="GO:0005975">
    <property type="term" value="P:carbohydrate metabolic process"/>
    <property type="evidence" value="ECO:0007669"/>
    <property type="project" value="InterPro"/>
</dbReference>
<keyword evidence="2" id="KW-1185">Reference proteome</keyword>
<dbReference type="EMBL" id="VIFY01000157">
    <property type="protein sequence ID" value="TQB69362.1"/>
    <property type="molecule type" value="Genomic_DNA"/>
</dbReference>
<dbReference type="PANTHER" id="PTHR31047">
    <property type="entry name" value="MEIOTICALLY UP-REGULATED GENE 157 PROTEIN"/>
    <property type="match status" value="1"/>
</dbReference>
<sequence>MERPVDMGQDLVSPPFDRKVSFEAKYAIDSIACFLQLCRIYHQQTLDSSFVTDDCLGSTKAILQIIREQRDSTYTEYGSQIFMDDASPLSLLSLPYLGFCCANDPVYKNTRAMVLSRRRNLYFLDSKELHEQGSPHVNPEVMWPVGTVICILTSDDDEILAQLEILKKLAGGLGLIHEAMDVNDLKTFLRTWYAWGNSSLAEMILDLAVRKPGLILKDGTRGCTIVDPRM</sequence>
<proteinExistence type="predicted"/>
<dbReference type="SMART" id="SM01149">
    <property type="entry name" value="DUF1237"/>
    <property type="match status" value="1"/>
</dbReference>
<reference evidence="1 2" key="1">
    <citation type="submission" date="2019-06" db="EMBL/GenBank/DDBJ databases">
        <title>Wine fermentation using esterase from Monascus purpureus.</title>
        <authorList>
            <person name="Geng C."/>
            <person name="Zhang Y."/>
        </authorList>
    </citation>
    <scope>NUCLEOTIDE SEQUENCE [LARGE SCALE GENOMIC DNA]</scope>
    <source>
        <strain evidence="1">HQ1</strain>
    </source>
</reference>
<protein>
    <submittedName>
        <fullName evidence="1">Uncharacterized protein</fullName>
    </submittedName>
</protein>
<dbReference type="SUPFAM" id="SSF48208">
    <property type="entry name" value="Six-hairpin glycosidases"/>
    <property type="match status" value="1"/>
</dbReference>
<dbReference type="STRING" id="5098.A0A507QQF4"/>
<dbReference type="AlphaFoldDB" id="A0A507QQF4"/>
<accession>A0A507QQF4</accession>
<gene>
    <name evidence="1" type="ORF">MPDQ_001942</name>
</gene>
<dbReference type="InterPro" id="IPR008928">
    <property type="entry name" value="6-hairpin_glycosidase_sf"/>
</dbReference>
<evidence type="ECO:0000313" key="2">
    <source>
        <dbReference type="Proteomes" id="UP000319663"/>
    </source>
</evidence>